<evidence type="ECO:0000313" key="2">
    <source>
        <dbReference type="Proteomes" id="UP001597295"/>
    </source>
</evidence>
<evidence type="ECO:0000313" key="1">
    <source>
        <dbReference type="EMBL" id="MFD2263176.1"/>
    </source>
</evidence>
<organism evidence="1 2">
    <name type="scientific">Lacibacterium aquatile</name>
    <dbReference type="NCBI Taxonomy" id="1168082"/>
    <lineage>
        <taxon>Bacteria</taxon>
        <taxon>Pseudomonadati</taxon>
        <taxon>Pseudomonadota</taxon>
        <taxon>Alphaproteobacteria</taxon>
        <taxon>Rhodospirillales</taxon>
        <taxon>Rhodospirillaceae</taxon>
    </lineage>
</organism>
<sequence length="160" mass="18058">MKAELQNEHRWLEQLVGTWVTIHETPEMDGNPASSVEWTETIRSLNGAWLVFEASGPMGPGETGASVMTLGYDPAKQRYIGNWVGTMMTHMWVYSGSVDASGKVLTLDCEGPDFEDPSKTLKYQDIHTIKSKDVRNLTSRCQQADGSWQEVMTMDYHRKK</sequence>
<dbReference type="Proteomes" id="UP001597295">
    <property type="component" value="Unassembled WGS sequence"/>
</dbReference>
<keyword evidence="2" id="KW-1185">Reference proteome</keyword>
<gene>
    <name evidence="1" type="ORF">ACFSM5_09780</name>
</gene>
<accession>A0ABW5DT83</accession>
<dbReference type="InterPro" id="IPR011473">
    <property type="entry name" value="DUF1579"/>
</dbReference>
<protein>
    <submittedName>
        <fullName evidence="1">DUF1579 domain-containing protein</fullName>
    </submittedName>
</protein>
<dbReference type="Pfam" id="PF07617">
    <property type="entry name" value="DUF1579"/>
    <property type="match status" value="1"/>
</dbReference>
<dbReference type="EMBL" id="JBHUIP010000009">
    <property type="protein sequence ID" value="MFD2263176.1"/>
    <property type="molecule type" value="Genomic_DNA"/>
</dbReference>
<proteinExistence type="predicted"/>
<comment type="caution">
    <text evidence="1">The sequence shown here is derived from an EMBL/GenBank/DDBJ whole genome shotgun (WGS) entry which is preliminary data.</text>
</comment>
<dbReference type="RefSeq" id="WP_379876151.1">
    <property type="nucleotide sequence ID" value="NZ_JBHUIP010000009.1"/>
</dbReference>
<reference evidence="2" key="1">
    <citation type="journal article" date="2019" name="Int. J. Syst. Evol. Microbiol.">
        <title>The Global Catalogue of Microorganisms (GCM) 10K type strain sequencing project: providing services to taxonomists for standard genome sequencing and annotation.</title>
        <authorList>
            <consortium name="The Broad Institute Genomics Platform"/>
            <consortium name="The Broad Institute Genome Sequencing Center for Infectious Disease"/>
            <person name="Wu L."/>
            <person name="Ma J."/>
        </authorList>
    </citation>
    <scope>NUCLEOTIDE SEQUENCE [LARGE SCALE GENOMIC DNA]</scope>
    <source>
        <strain evidence="2">CGMCC 1.19062</strain>
    </source>
</reference>
<name>A0ABW5DT83_9PROT</name>